<dbReference type="InterPro" id="IPR013780">
    <property type="entry name" value="Glyco_hydro_b"/>
</dbReference>
<keyword evidence="2 4" id="KW-0326">Glycosidase</keyword>
<dbReference type="InterPro" id="IPR006047">
    <property type="entry name" value="GH13_cat_dom"/>
</dbReference>
<keyword evidence="5" id="KW-1185">Reference proteome</keyword>
<dbReference type="Gene3D" id="3.90.400.10">
    <property type="entry name" value="Oligo-1,6-glucosidase, Domain 2"/>
    <property type="match status" value="1"/>
</dbReference>
<dbReference type="SUPFAM" id="SSF51011">
    <property type="entry name" value="Glycosyl hydrolase domain"/>
    <property type="match status" value="1"/>
</dbReference>
<dbReference type="InterPro" id="IPR017853">
    <property type="entry name" value="GH"/>
</dbReference>
<feature type="domain" description="Glycosyl hydrolase family 13 catalytic" evidence="3">
    <location>
        <begin position="25"/>
        <end position="362"/>
    </location>
</feature>
<dbReference type="SMART" id="SM00642">
    <property type="entry name" value="Aamy"/>
    <property type="match status" value="1"/>
</dbReference>
<dbReference type="PANTHER" id="PTHR10357">
    <property type="entry name" value="ALPHA-AMYLASE FAMILY MEMBER"/>
    <property type="match status" value="1"/>
</dbReference>
<organism evidence="4 5">
    <name type="scientific">Granulicella aggregans</name>
    <dbReference type="NCBI Taxonomy" id="474949"/>
    <lineage>
        <taxon>Bacteria</taxon>
        <taxon>Pseudomonadati</taxon>
        <taxon>Acidobacteriota</taxon>
        <taxon>Terriglobia</taxon>
        <taxon>Terriglobales</taxon>
        <taxon>Acidobacteriaceae</taxon>
        <taxon>Granulicella</taxon>
    </lineage>
</organism>
<sequence length="452" mass="50842">MSIWAQHSSQYHLYPLGCLNAPQRNTFLDRPADRVSQLYPWLDYLQDLGTDTLLIGPVQQSSAHGYDIADYFLIDGRLGSNQDFADFSRELHGRGMKLVFDAVFHHTGRDFWAFRDILGHGQSSVYRDWYHLDFSGRSPYGDLFSYEGWAGHYDLVKLNLRNTGVKDHLFAAVTSWVDQFDVDGLRLDAADRLDPDFRRHLVSHCATLKPGFWLMGEVVHGDYGNWAHDGGLSSTTNYEVYKSLWSAHNDRNYFELGYSLNRQFGEGGLYRDLNLYSFADNHDVDRVASTLSNPAHLYPLYLLLFTMPGIPSLYYGSEWGIEGRRSSNSDAALRPAVSPASLKENARHADLYPVIKHLLSIRRQQSALREGKYTSLHIDHEQLAFIRGSGTGSLVVAVNSSNTARDITLTLPGVKDGYLTDLLNGGEIVQVTNGLCTLSLASCWGRILTLSC</sequence>
<accession>A0A7W8E5X1</accession>
<dbReference type="SUPFAM" id="SSF51445">
    <property type="entry name" value="(Trans)glycosidases"/>
    <property type="match status" value="1"/>
</dbReference>
<dbReference type="Gene3D" id="3.20.20.80">
    <property type="entry name" value="Glycosidases"/>
    <property type="match status" value="1"/>
</dbReference>
<dbReference type="AlphaFoldDB" id="A0A7W8E5X1"/>
<protein>
    <submittedName>
        <fullName evidence="4">Glycosidase</fullName>
    </submittedName>
</protein>
<evidence type="ECO:0000256" key="2">
    <source>
        <dbReference type="ARBA" id="ARBA00023295"/>
    </source>
</evidence>
<dbReference type="Pfam" id="PF00128">
    <property type="entry name" value="Alpha-amylase"/>
    <property type="match status" value="1"/>
</dbReference>
<evidence type="ECO:0000313" key="5">
    <source>
        <dbReference type="Proteomes" id="UP000540989"/>
    </source>
</evidence>
<dbReference type="Proteomes" id="UP000540989">
    <property type="component" value="Unassembled WGS sequence"/>
</dbReference>
<dbReference type="GO" id="GO:0005975">
    <property type="term" value="P:carbohydrate metabolic process"/>
    <property type="evidence" value="ECO:0007669"/>
    <property type="project" value="InterPro"/>
</dbReference>
<keyword evidence="1" id="KW-0378">Hydrolase</keyword>
<dbReference type="InterPro" id="IPR045857">
    <property type="entry name" value="O16G_dom_2"/>
</dbReference>
<dbReference type="EMBL" id="JACHIP010000009">
    <property type="protein sequence ID" value="MBB5060046.1"/>
    <property type="molecule type" value="Genomic_DNA"/>
</dbReference>
<dbReference type="PANTHER" id="PTHR10357:SF210">
    <property type="entry name" value="MALTODEXTRIN GLUCOSIDASE"/>
    <property type="match status" value="1"/>
</dbReference>
<dbReference type="GO" id="GO:0016798">
    <property type="term" value="F:hydrolase activity, acting on glycosyl bonds"/>
    <property type="evidence" value="ECO:0007669"/>
    <property type="project" value="UniProtKB-KW"/>
</dbReference>
<dbReference type="RefSeq" id="WP_184222106.1">
    <property type="nucleotide sequence ID" value="NZ_JACHIP010000009.1"/>
</dbReference>
<gene>
    <name evidence="4" type="ORF">HDF16_004782</name>
</gene>
<evidence type="ECO:0000259" key="3">
    <source>
        <dbReference type="SMART" id="SM00642"/>
    </source>
</evidence>
<evidence type="ECO:0000256" key="1">
    <source>
        <dbReference type="ARBA" id="ARBA00022801"/>
    </source>
</evidence>
<comment type="caution">
    <text evidence="4">The sequence shown here is derived from an EMBL/GenBank/DDBJ whole genome shotgun (WGS) entry which is preliminary data.</text>
</comment>
<reference evidence="4 5" key="1">
    <citation type="submission" date="2020-08" db="EMBL/GenBank/DDBJ databases">
        <title>Genomic Encyclopedia of Type Strains, Phase IV (KMG-V): Genome sequencing to study the core and pangenomes of soil and plant-associated prokaryotes.</title>
        <authorList>
            <person name="Whitman W."/>
        </authorList>
    </citation>
    <scope>NUCLEOTIDE SEQUENCE [LARGE SCALE GENOMIC DNA]</scope>
    <source>
        <strain evidence="4 5">M8UP14</strain>
    </source>
</reference>
<evidence type="ECO:0000313" key="4">
    <source>
        <dbReference type="EMBL" id="MBB5060046.1"/>
    </source>
</evidence>
<proteinExistence type="predicted"/>
<name>A0A7W8E5X1_9BACT</name>
<dbReference type="Gene3D" id="2.60.40.1180">
    <property type="entry name" value="Golgi alpha-mannosidase II"/>
    <property type="match status" value="1"/>
</dbReference>
<dbReference type="CDD" id="cd11353">
    <property type="entry name" value="AmyAc_euk_bac_CMD_like"/>
    <property type="match status" value="1"/>
</dbReference>